<dbReference type="EMBL" id="CAADFA010000849">
    <property type="protein sequence ID" value="VFJ75486.1"/>
    <property type="molecule type" value="Genomic_DNA"/>
</dbReference>
<sequence>MIQWTSVSSTAIRKIGYEPSTRQMYIDFEDSDPYYTYCRVPQHVFEQFVSASSVGRFYHQHIKDQYDC</sequence>
<proteinExistence type="predicted"/>
<dbReference type="AlphaFoldDB" id="A0A450TZJ1"/>
<name>A0A450TZJ1_9GAMM</name>
<gene>
    <name evidence="2" type="ORF">BECKFM1743C_GA0114222_108492</name>
</gene>
<organism evidence="2">
    <name type="scientific">Candidatus Kentrum sp. FM</name>
    <dbReference type="NCBI Taxonomy" id="2126340"/>
    <lineage>
        <taxon>Bacteria</taxon>
        <taxon>Pseudomonadati</taxon>
        <taxon>Pseudomonadota</taxon>
        <taxon>Gammaproteobacteria</taxon>
        <taxon>Candidatus Kentrum</taxon>
    </lineage>
</organism>
<evidence type="ECO:0000259" key="1">
    <source>
        <dbReference type="Pfam" id="PF13619"/>
    </source>
</evidence>
<evidence type="ECO:0000313" key="2">
    <source>
        <dbReference type="EMBL" id="VFJ75486.1"/>
    </source>
</evidence>
<accession>A0A450TZJ1</accession>
<protein>
    <submittedName>
        <fullName evidence="2">KTSC domain-containing protein</fullName>
    </submittedName>
</protein>
<dbReference type="Pfam" id="PF13619">
    <property type="entry name" value="KTSC"/>
    <property type="match status" value="1"/>
</dbReference>
<dbReference type="InterPro" id="IPR025309">
    <property type="entry name" value="KTSC_dom"/>
</dbReference>
<feature type="domain" description="KTSC" evidence="1">
    <location>
        <begin position="8"/>
        <end position="66"/>
    </location>
</feature>
<reference evidence="2" key="1">
    <citation type="submission" date="2019-02" db="EMBL/GenBank/DDBJ databases">
        <authorList>
            <person name="Gruber-Vodicka R. H."/>
            <person name="Seah K. B. B."/>
        </authorList>
    </citation>
    <scope>NUCLEOTIDE SEQUENCE</scope>
    <source>
        <strain evidence="2">BECK_BZ165</strain>
    </source>
</reference>